<gene>
    <name evidence="3" type="ORF">EGYM00163_LOCUS48888</name>
</gene>
<feature type="domain" description="AB hydrolase-1" evidence="2">
    <location>
        <begin position="79"/>
        <end position="321"/>
    </location>
</feature>
<dbReference type="PANTHER" id="PTHR43798">
    <property type="entry name" value="MONOACYLGLYCEROL LIPASE"/>
    <property type="match status" value="1"/>
</dbReference>
<protein>
    <recommendedName>
        <fullName evidence="2">AB hydrolase-1 domain-containing protein</fullName>
    </recommendedName>
</protein>
<keyword evidence="1" id="KW-1133">Transmembrane helix</keyword>
<evidence type="ECO:0000256" key="1">
    <source>
        <dbReference type="SAM" id="Phobius"/>
    </source>
</evidence>
<evidence type="ECO:0000313" key="3">
    <source>
        <dbReference type="EMBL" id="CAE0837516.1"/>
    </source>
</evidence>
<dbReference type="SUPFAM" id="SSF53474">
    <property type="entry name" value="alpha/beta-Hydrolases"/>
    <property type="match status" value="1"/>
</dbReference>
<name>A0A7S4LLV0_9EUGL</name>
<dbReference type="GO" id="GO:0047372">
    <property type="term" value="F:monoacylglycerol lipase activity"/>
    <property type="evidence" value="ECO:0007669"/>
    <property type="project" value="TreeGrafter"/>
</dbReference>
<keyword evidence="1" id="KW-0812">Transmembrane</keyword>
<feature type="transmembrane region" description="Helical" evidence="1">
    <location>
        <begin position="15"/>
        <end position="39"/>
    </location>
</feature>
<dbReference type="InterPro" id="IPR029058">
    <property type="entry name" value="AB_hydrolase_fold"/>
</dbReference>
<sequence>MPTPPTPTALSIRNYTLHVITLLFILTLHRMLSLVTFFFRGRWGQIPRDIPVPEVRMVSTPNGTIRVLLWNVGKPGIPLVCLHGLNGSPWAWARTAGWISQQYPNAPPIYALSMPGHGDGTQTHNVSVDLENTMKGICRALEVLQADVFHLLGHSWGGKVATYIACKRTAHVKSVVLCDPVMPQGVAPVNLLAPMFVRLGFVAERRVFMTKESLDNGRHYVMHMNKAVDPMEKNLWGDMFKLHGDGHFHPRVPDSLFWDIVTKTLMHDIKGLLHHIECPVLCLRPDMTVSPWPGAVRHLQKLETVRFGHIAGDHCFIHSNPMDSSECIMRFVCEAQKDVDAGSKMKQEMTAFPSWDFGLG</sequence>
<dbReference type="Gene3D" id="3.40.50.1820">
    <property type="entry name" value="alpha/beta hydrolase"/>
    <property type="match status" value="1"/>
</dbReference>
<dbReference type="Pfam" id="PF12697">
    <property type="entry name" value="Abhydrolase_6"/>
    <property type="match status" value="1"/>
</dbReference>
<keyword evidence="1" id="KW-0472">Membrane</keyword>
<dbReference type="AlphaFoldDB" id="A0A7S4LLV0"/>
<dbReference type="GO" id="GO:0046464">
    <property type="term" value="P:acylglycerol catabolic process"/>
    <property type="evidence" value="ECO:0007669"/>
    <property type="project" value="TreeGrafter"/>
</dbReference>
<dbReference type="GO" id="GO:0016020">
    <property type="term" value="C:membrane"/>
    <property type="evidence" value="ECO:0007669"/>
    <property type="project" value="TreeGrafter"/>
</dbReference>
<reference evidence="3" key="1">
    <citation type="submission" date="2021-01" db="EMBL/GenBank/DDBJ databases">
        <authorList>
            <person name="Corre E."/>
            <person name="Pelletier E."/>
            <person name="Niang G."/>
            <person name="Scheremetjew M."/>
            <person name="Finn R."/>
            <person name="Kale V."/>
            <person name="Holt S."/>
            <person name="Cochrane G."/>
            <person name="Meng A."/>
            <person name="Brown T."/>
            <person name="Cohen L."/>
        </authorList>
    </citation>
    <scope>NUCLEOTIDE SEQUENCE</scope>
    <source>
        <strain evidence="3">CCMP1594</strain>
    </source>
</reference>
<proteinExistence type="predicted"/>
<dbReference type="InterPro" id="IPR000073">
    <property type="entry name" value="AB_hydrolase_1"/>
</dbReference>
<accession>A0A7S4LLV0</accession>
<organism evidence="3">
    <name type="scientific">Eutreptiella gymnastica</name>
    <dbReference type="NCBI Taxonomy" id="73025"/>
    <lineage>
        <taxon>Eukaryota</taxon>
        <taxon>Discoba</taxon>
        <taxon>Euglenozoa</taxon>
        <taxon>Euglenida</taxon>
        <taxon>Spirocuta</taxon>
        <taxon>Euglenophyceae</taxon>
        <taxon>Eutreptiales</taxon>
        <taxon>Eutreptiaceae</taxon>
        <taxon>Eutreptiella</taxon>
    </lineage>
</organism>
<dbReference type="PANTHER" id="PTHR43798:SF33">
    <property type="entry name" value="HYDROLASE, PUTATIVE (AFU_ORTHOLOGUE AFUA_2G14860)-RELATED"/>
    <property type="match status" value="1"/>
</dbReference>
<evidence type="ECO:0000259" key="2">
    <source>
        <dbReference type="Pfam" id="PF12697"/>
    </source>
</evidence>
<dbReference type="EMBL" id="HBJA01142016">
    <property type="protein sequence ID" value="CAE0837516.1"/>
    <property type="molecule type" value="Transcribed_RNA"/>
</dbReference>
<dbReference type="InterPro" id="IPR050266">
    <property type="entry name" value="AB_hydrolase_sf"/>
</dbReference>